<comment type="caution">
    <text evidence="1">The sequence shown here is derived from an EMBL/GenBank/DDBJ whole genome shotgun (WGS) entry which is preliminary data.</text>
</comment>
<proteinExistence type="predicted"/>
<gene>
    <name evidence="1" type="ORF">AXG93_221s1000</name>
</gene>
<evidence type="ECO:0000313" key="2">
    <source>
        <dbReference type="Proteomes" id="UP000077202"/>
    </source>
</evidence>
<dbReference type="Proteomes" id="UP000077202">
    <property type="component" value="Unassembled WGS sequence"/>
</dbReference>
<accession>A0A176VML3</accession>
<reference evidence="1" key="1">
    <citation type="submission" date="2016-03" db="EMBL/GenBank/DDBJ databases">
        <title>Mechanisms controlling the formation of the plant cell surface in tip-growing cells are functionally conserved among land plants.</title>
        <authorList>
            <person name="Honkanen S."/>
            <person name="Jones V.A."/>
            <person name="Morieri G."/>
            <person name="Champion C."/>
            <person name="Hetherington A.J."/>
            <person name="Kelly S."/>
            <person name="Saint-Marcoux D."/>
            <person name="Proust H."/>
            <person name="Prescott H."/>
            <person name="Dolan L."/>
        </authorList>
    </citation>
    <scope>NUCLEOTIDE SEQUENCE [LARGE SCALE GENOMIC DNA]</scope>
    <source>
        <tissue evidence="1">Whole gametophyte</tissue>
    </source>
</reference>
<protein>
    <submittedName>
        <fullName evidence="1">Uncharacterized protein</fullName>
    </submittedName>
</protein>
<dbReference type="EMBL" id="LVLJ01003382">
    <property type="protein sequence ID" value="OAE21582.1"/>
    <property type="molecule type" value="Genomic_DNA"/>
</dbReference>
<sequence>MHKGREWERGWSVCEHRGRLSVPVIAARQRQNGVGEKVGACARKWGRRRRSSARKREPQVSSMAGVGVVGALEQRGRIGYVVRGRNESTWSATGTWCVVCEAWYLVGERATSSKRTCAELAGVGGEAAEVVVGDGSSVTEGARWTEGEEGGVAVEGATSIENGVQVIIGQ</sequence>
<evidence type="ECO:0000313" key="1">
    <source>
        <dbReference type="EMBL" id="OAE21582.1"/>
    </source>
</evidence>
<organism evidence="1 2">
    <name type="scientific">Marchantia polymorpha subsp. ruderalis</name>
    <dbReference type="NCBI Taxonomy" id="1480154"/>
    <lineage>
        <taxon>Eukaryota</taxon>
        <taxon>Viridiplantae</taxon>
        <taxon>Streptophyta</taxon>
        <taxon>Embryophyta</taxon>
        <taxon>Marchantiophyta</taxon>
        <taxon>Marchantiopsida</taxon>
        <taxon>Marchantiidae</taxon>
        <taxon>Marchantiales</taxon>
        <taxon>Marchantiaceae</taxon>
        <taxon>Marchantia</taxon>
    </lineage>
</organism>
<name>A0A176VML3_MARPO</name>
<keyword evidence="2" id="KW-1185">Reference proteome</keyword>
<dbReference type="AlphaFoldDB" id="A0A176VML3"/>